<proteinExistence type="predicted"/>
<organism evidence="2 3">
    <name type="scientific">Mesorhizobium plurifarium</name>
    <dbReference type="NCBI Taxonomy" id="69974"/>
    <lineage>
        <taxon>Bacteria</taxon>
        <taxon>Pseudomonadati</taxon>
        <taxon>Pseudomonadota</taxon>
        <taxon>Alphaproteobacteria</taxon>
        <taxon>Hyphomicrobiales</taxon>
        <taxon>Phyllobacteriaceae</taxon>
        <taxon>Mesorhizobium</taxon>
    </lineage>
</organism>
<dbReference type="InterPro" id="IPR043824">
    <property type="entry name" value="DUF5801"/>
</dbReference>
<reference evidence="3" key="1">
    <citation type="submission" date="2014-08" db="EMBL/GenBank/DDBJ databases">
        <authorList>
            <person name="Edwards T."/>
        </authorList>
    </citation>
    <scope>NUCLEOTIDE SEQUENCE [LARGE SCALE GENOMIC DNA]</scope>
</reference>
<gene>
    <name evidence="2" type="ORF">MPL1032_190243</name>
</gene>
<dbReference type="EMBL" id="CCND01000011">
    <property type="protein sequence ID" value="CDX54748.1"/>
    <property type="molecule type" value="Genomic_DNA"/>
</dbReference>
<name>A0A0K2VV45_MESPL</name>
<dbReference type="AlphaFoldDB" id="A0A0K2VV45"/>
<evidence type="ECO:0000259" key="1">
    <source>
        <dbReference type="Pfam" id="PF19116"/>
    </source>
</evidence>
<dbReference type="Pfam" id="PF19116">
    <property type="entry name" value="DUF5801"/>
    <property type="match status" value="2"/>
</dbReference>
<dbReference type="Proteomes" id="UP000182888">
    <property type="component" value="Unassembled WGS sequence"/>
</dbReference>
<accession>A0A0K2VV45</accession>
<feature type="domain" description="DUF5801" evidence="1">
    <location>
        <begin position="494"/>
        <end position="631"/>
    </location>
</feature>
<sequence>MATTITINGNLIIDEAASVQNSVTDSDAGVPAGPDNEVEWSTLLATMSQALQDELKALSLLPNAGETASDTTATFPQVAVRTIGSTSSDFIQLNTNTITDLQFSDSNGNKIADGTATQIFATHNGAQIFLYTDASNNIVYGREGTWNGTTWVADTSGAVAFAIVMDDTTTGNNVTGGNVWTIQYEALKQPNTSGIDDADTSSLAGLVDVKAIFTSTTTANFGDFSHVPSGSDEWAAIEQTKNAGTDANDPDMIITGLASGSKVTVSTQGLGNNSQALNSGEAVRVDVVNHVNYPDFPLTNPDVHDLSKLSYTTHVDAVTEGSFSITQVNPGSSKTTVAVHIWAFNELSNLQGAALVSSASIGSGGLTGNDQTLVQIIQSSIKVWNNLTKTGNPLDLAANGITITAAPDGKSFIISGLKKNYTVDFQVNQSDHMDRFVVGNAQPSGSNVSFDAGNFTFNISSTTSGTEQTAVGGNLLFEDDGPTITASTTNEPALTVSEATLGTPSSGAFGGQFTVDYKADGPAASNPTTYALSTPGGDSGLIDTLTGQHVQLSKVGSQIVGTINAGATTVFTVSVDGTGQVTLTQSRAVVQAIGSNPDTGEGIGLTGSNLVVLNATATDGDGDSASTSLDLTPQLTFTDVGPTIAVNDIQNGTYTGGGNGTWSEAPNADGFKSLAVTLNDYTIDSHSTVTVNSLLGTDTTTDANGNYVFNGTINADFNNDGISDAVSFKLTFNPTNNTYKVDVTSQPSTIITFDTSQGSLAPGGPSPVQQLNFSSGPAAGQSVVFFGAIPTADPGPTAGANNDIFDLVEVGQPDLTKAQIDALLKPTNQIPTLINGSTQMNVSTSGIGINNNNLDGSGANIQSTDESFVVNPTQLVDKVKVFIDNSVGGYDPGTEDLEYRVYYSDGTVSAYKKVQAGDLSPVTSGVASGGKSFEISDAIGGPQIDAVQLTMANGTVKIPVVQFSIRQAFLPQQLAMNLTATLTDGDNDTNQDAFKIALA</sequence>
<evidence type="ECO:0000313" key="3">
    <source>
        <dbReference type="Proteomes" id="UP000182888"/>
    </source>
</evidence>
<evidence type="ECO:0000313" key="2">
    <source>
        <dbReference type="EMBL" id="CDX54748.1"/>
    </source>
</evidence>
<protein>
    <recommendedName>
        <fullName evidence="1">DUF5801 domain-containing protein</fullName>
    </recommendedName>
</protein>
<feature type="domain" description="DUF5801" evidence="1">
    <location>
        <begin position="112"/>
        <end position="214"/>
    </location>
</feature>